<sequence>MHRHPFDVLICNARLLASEPLGDASLAGICHSALVYRSQHLPTERALLPVAATLARLPGALDAASLGAFMMLIDPRALPPKKNDTQRLIPAPLRRVPGW</sequence>
<reference evidence="1 2" key="1">
    <citation type="submission" date="2018-12" db="EMBL/GenBank/DDBJ databases">
        <title>Pseudomonas aeruginosa Diversity Panel.</title>
        <authorList>
            <person name="Snesrud E."/>
            <person name="Mcgann P."/>
        </authorList>
    </citation>
    <scope>NUCLEOTIDE SEQUENCE [LARGE SCALE GENOMIC DNA]</scope>
    <source>
        <strain evidence="1 2">MRSN6241</strain>
    </source>
</reference>
<gene>
    <name evidence="1" type="ORF">DY940_30075</name>
</gene>
<name>A0ABD7JVK6_PSEAI</name>
<proteinExistence type="predicted"/>
<protein>
    <submittedName>
        <fullName evidence="1">Uncharacterized protein</fullName>
    </submittedName>
</protein>
<organism evidence="1 2">
    <name type="scientific">Pseudomonas aeruginosa</name>
    <dbReference type="NCBI Taxonomy" id="287"/>
    <lineage>
        <taxon>Bacteria</taxon>
        <taxon>Pseudomonadati</taxon>
        <taxon>Pseudomonadota</taxon>
        <taxon>Gammaproteobacteria</taxon>
        <taxon>Pseudomonadales</taxon>
        <taxon>Pseudomonadaceae</taxon>
        <taxon>Pseudomonas</taxon>
    </lineage>
</organism>
<evidence type="ECO:0000313" key="2">
    <source>
        <dbReference type="Proteomes" id="UP000276985"/>
    </source>
</evidence>
<accession>A0ABD7JVK6</accession>
<dbReference type="AlphaFoldDB" id="A0ABD7JVK6"/>
<dbReference type="RefSeq" id="WP_126593961.1">
    <property type="nucleotide sequence ID" value="NZ_LFXS01000019.1"/>
</dbReference>
<dbReference type="Proteomes" id="UP000276985">
    <property type="component" value="Unassembled WGS sequence"/>
</dbReference>
<dbReference type="EMBL" id="RXTL01000044">
    <property type="protein sequence ID" value="RTS40251.1"/>
    <property type="molecule type" value="Genomic_DNA"/>
</dbReference>
<evidence type="ECO:0000313" key="1">
    <source>
        <dbReference type="EMBL" id="RTS40251.1"/>
    </source>
</evidence>
<comment type="caution">
    <text evidence="1">The sequence shown here is derived from an EMBL/GenBank/DDBJ whole genome shotgun (WGS) entry which is preliminary data.</text>
</comment>